<keyword evidence="2" id="KW-0472">Membrane</keyword>
<evidence type="ECO:0000313" key="5">
    <source>
        <dbReference type="Proteomes" id="UP000186817"/>
    </source>
</evidence>
<feature type="chain" id="PRO_5013226235" evidence="3">
    <location>
        <begin position="17"/>
        <end position="255"/>
    </location>
</feature>
<keyword evidence="5" id="KW-1185">Reference proteome</keyword>
<keyword evidence="2" id="KW-1133">Transmembrane helix</keyword>
<accession>A0A1Q9EX51</accession>
<gene>
    <name evidence="4" type="ORF">AK812_SmicGene4139</name>
</gene>
<evidence type="ECO:0000256" key="1">
    <source>
        <dbReference type="SAM" id="MobiDB-lite"/>
    </source>
</evidence>
<evidence type="ECO:0000256" key="3">
    <source>
        <dbReference type="SAM" id="SignalP"/>
    </source>
</evidence>
<reference evidence="4 5" key="1">
    <citation type="submission" date="2016-02" db="EMBL/GenBank/DDBJ databases">
        <title>Genome analysis of coral dinoflagellate symbionts highlights evolutionary adaptations to a symbiotic lifestyle.</title>
        <authorList>
            <person name="Aranda M."/>
            <person name="Li Y."/>
            <person name="Liew Y.J."/>
            <person name="Baumgarten S."/>
            <person name="Simakov O."/>
            <person name="Wilson M."/>
            <person name="Piel J."/>
            <person name="Ashoor H."/>
            <person name="Bougouffa S."/>
            <person name="Bajic V.B."/>
            <person name="Ryu T."/>
            <person name="Ravasi T."/>
            <person name="Bayer T."/>
            <person name="Micklem G."/>
            <person name="Kim H."/>
            <person name="Bhak J."/>
            <person name="Lajeunesse T.C."/>
            <person name="Voolstra C.R."/>
        </authorList>
    </citation>
    <scope>NUCLEOTIDE SEQUENCE [LARGE SCALE GENOMIC DNA]</scope>
    <source>
        <strain evidence="4 5">CCMP2467</strain>
    </source>
</reference>
<feature type="compositionally biased region" description="Polar residues" evidence="1">
    <location>
        <begin position="244"/>
        <end position="255"/>
    </location>
</feature>
<dbReference type="Proteomes" id="UP000186817">
    <property type="component" value="Unassembled WGS sequence"/>
</dbReference>
<evidence type="ECO:0000256" key="2">
    <source>
        <dbReference type="SAM" id="Phobius"/>
    </source>
</evidence>
<sequence length="255" mass="28231">MELWLRFLAVLTLAWADDFGWTHAKLEANITLQADSSWHLGGFCFGQADSAETSKVAEIWIHVKWEGSVPLNDTGPVYIVAFDTRSTRWGAVKDSWDEATCQEKLKVATMTRKLGQYSRSRRYWFRVHVHQALAMRDWHFALLTCGKVEQAPLLLELEAADGALSMFQANSNFHTSSCPSMPGDWWQVAQEAFGFWLVIACTLGAGGAMGACIGPLRKRCTLLGRTNAGIVQGQPHEAQKETVKGSSPPTGQESV</sequence>
<protein>
    <submittedName>
        <fullName evidence="4">Uncharacterized protein</fullName>
    </submittedName>
</protein>
<keyword evidence="2" id="KW-0812">Transmembrane</keyword>
<feature type="region of interest" description="Disordered" evidence="1">
    <location>
        <begin position="231"/>
        <end position="255"/>
    </location>
</feature>
<feature type="transmembrane region" description="Helical" evidence="2">
    <location>
        <begin position="193"/>
        <end position="216"/>
    </location>
</feature>
<organism evidence="4 5">
    <name type="scientific">Symbiodinium microadriaticum</name>
    <name type="common">Dinoflagellate</name>
    <name type="synonym">Zooxanthella microadriatica</name>
    <dbReference type="NCBI Taxonomy" id="2951"/>
    <lineage>
        <taxon>Eukaryota</taxon>
        <taxon>Sar</taxon>
        <taxon>Alveolata</taxon>
        <taxon>Dinophyceae</taxon>
        <taxon>Suessiales</taxon>
        <taxon>Symbiodiniaceae</taxon>
        <taxon>Symbiodinium</taxon>
    </lineage>
</organism>
<dbReference type="AlphaFoldDB" id="A0A1Q9EX51"/>
<keyword evidence="3" id="KW-0732">Signal</keyword>
<evidence type="ECO:0000313" key="4">
    <source>
        <dbReference type="EMBL" id="OLQ11991.1"/>
    </source>
</evidence>
<comment type="caution">
    <text evidence="4">The sequence shown here is derived from an EMBL/GenBank/DDBJ whole genome shotgun (WGS) entry which is preliminary data.</text>
</comment>
<dbReference type="EMBL" id="LSRX01000050">
    <property type="protein sequence ID" value="OLQ11991.1"/>
    <property type="molecule type" value="Genomic_DNA"/>
</dbReference>
<proteinExistence type="predicted"/>
<feature type="signal peptide" evidence="3">
    <location>
        <begin position="1"/>
        <end position="16"/>
    </location>
</feature>
<dbReference type="OrthoDB" id="423317at2759"/>
<name>A0A1Q9EX51_SYMMI</name>